<proteinExistence type="predicted"/>
<dbReference type="Proteomes" id="UP001151760">
    <property type="component" value="Unassembled WGS sequence"/>
</dbReference>
<dbReference type="EMBL" id="BQNB010019376">
    <property type="protein sequence ID" value="GJT84636.1"/>
    <property type="molecule type" value="Genomic_DNA"/>
</dbReference>
<comment type="caution">
    <text evidence="1">The sequence shown here is derived from an EMBL/GenBank/DDBJ whole genome shotgun (WGS) entry which is preliminary data.</text>
</comment>
<evidence type="ECO:0000313" key="1">
    <source>
        <dbReference type="EMBL" id="GJT84636.1"/>
    </source>
</evidence>
<reference evidence="1" key="2">
    <citation type="submission" date="2022-01" db="EMBL/GenBank/DDBJ databases">
        <authorList>
            <person name="Yamashiro T."/>
            <person name="Shiraishi A."/>
            <person name="Satake H."/>
            <person name="Nakayama K."/>
        </authorList>
    </citation>
    <scope>NUCLEOTIDE SEQUENCE</scope>
</reference>
<sequence>MEGLYGRLLGLWEFFPKLPLPFRTLLQRCEDTYLSLKWEKKSHFMVKEALSSAIRFLNRVEVDKAKSMSLLQNTSSTTGKGIRSFLGEIAPMGLLLRICFKVIDTKGARTTLPIIVPDWKNRMKTVNREKVLQDVKPYFWDETFLFKIGADQVIRRCARAGSLDILELAQWTHRGTSGANLTAKRSLTPVSSGPPSIKMPRCLSRTVTRANVKEKLHNVMRCLKTPSKFVKSLTCGASTLWARSRLTEGKVYSRGSRLFVQIWVKRKRSHQ</sequence>
<reference evidence="1" key="1">
    <citation type="journal article" date="2022" name="Int. J. Mol. Sci.">
        <title>Draft Genome of Tanacetum Coccineum: Genomic Comparison of Closely Related Tanacetum-Family Plants.</title>
        <authorList>
            <person name="Yamashiro T."/>
            <person name="Shiraishi A."/>
            <person name="Nakayama K."/>
            <person name="Satake H."/>
        </authorList>
    </citation>
    <scope>NUCLEOTIDE SEQUENCE</scope>
</reference>
<organism evidence="1 2">
    <name type="scientific">Tanacetum coccineum</name>
    <dbReference type="NCBI Taxonomy" id="301880"/>
    <lineage>
        <taxon>Eukaryota</taxon>
        <taxon>Viridiplantae</taxon>
        <taxon>Streptophyta</taxon>
        <taxon>Embryophyta</taxon>
        <taxon>Tracheophyta</taxon>
        <taxon>Spermatophyta</taxon>
        <taxon>Magnoliopsida</taxon>
        <taxon>eudicotyledons</taxon>
        <taxon>Gunneridae</taxon>
        <taxon>Pentapetalae</taxon>
        <taxon>asterids</taxon>
        <taxon>campanulids</taxon>
        <taxon>Asterales</taxon>
        <taxon>Asteraceae</taxon>
        <taxon>Asteroideae</taxon>
        <taxon>Anthemideae</taxon>
        <taxon>Anthemidinae</taxon>
        <taxon>Tanacetum</taxon>
    </lineage>
</organism>
<keyword evidence="2" id="KW-1185">Reference proteome</keyword>
<gene>
    <name evidence="1" type="ORF">Tco_1066353</name>
</gene>
<protein>
    <submittedName>
        <fullName evidence="1">Uncharacterized protein</fullName>
    </submittedName>
</protein>
<name>A0ABQ5H9T0_9ASTR</name>
<evidence type="ECO:0000313" key="2">
    <source>
        <dbReference type="Proteomes" id="UP001151760"/>
    </source>
</evidence>
<accession>A0ABQ5H9T0</accession>